<dbReference type="EMBL" id="FNXT01001205">
    <property type="protein sequence ID" value="SZX74064.1"/>
    <property type="molecule type" value="Genomic_DNA"/>
</dbReference>
<name>A0A383WAN6_TETOB</name>
<keyword evidence="9" id="KW-0496">Mitochondrion</keyword>
<evidence type="ECO:0000256" key="1">
    <source>
        <dbReference type="ARBA" id="ARBA00004448"/>
    </source>
</evidence>
<dbReference type="Pfam" id="PF02466">
    <property type="entry name" value="Tim17"/>
    <property type="match status" value="1"/>
</dbReference>
<comment type="subcellular location">
    <subcellularLocation>
        <location evidence="1">Mitochondrion inner membrane</location>
        <topology evidence="1">Multi-pass membrane protein</topology>
    </subcellularLocation>
</comment>
<evidence type="ECO:0000313" key="13">
    <source>
        <dbReference type="EMBL" id="SZX74065.1"/>
    </source>
</evidence>
<reference evidence="12 14" key="1">
    <citation type="submission" date="2016-10" db="EMBL/GenBank/DDBJ databases">
        <authorList>
            <person name="Cai Z."/>
        </authorList>
    </citation>
    <scope>NUCLEOTIDE SEQUENCE [LARGE SCALE GENOMIC DNA]</scope>
</reference>
<keyword evidence="5" id="KW-0999">Mitochondrion inner membrane</keyword>
<feature type="region of interest" description="Disordered" evidence="11">
    <location>
        <begin position="191"/>
        <end position="220"/>
    </location>
</feature>
<accession>A0A383WAN6</accession>
<evidence type="ECO:0000256" key="4">
    <source>
        <dbReference type="ARBA" id="ARBA00022692"/>
    </source>
</evidence>
<dbReference type="GO" id="GO:0030150">
    <property type="term" value="P:protein import into mitochondrial matrix"/>
    <property type="evidence" value="ECO:0007669"/>
    <property type="project" value="TreeGrafter"/>
</dbReference>
<dbReference type="PANTHER" id="PTHR10485">
    <property type="entry name" value="MITOCHONDRIAL IMPORT INNER MEMBRANE TRANSLOCASE SUBUNIT TIM-17"/>
    <property type="match status" value="1"/>
</dbReference>
<protein>
    <recommendedName>
        <fullName evidence="15">Mitochondrial import inner membrane translocase subunit TIM17</fullName>
    </recommendedName>
</protein>
<keyword evidence="8" id="KW-0811">Translocation</keyword>
<sequence length="244" mass="25028">MAAGAGNPQAAQDTDYGREPCPDRILDDIGGAFGMGALGGGLWHTYRGLKNSPKGYKLVGTLDTIRRESPRIGGNFANWGLMFSVFDCTCLYIRKKEDPFNAIMAGALTGGFLQLRSGLRPAFRSAVFGGALLALIEGLGITLSKMTSPPPPSMPFPQPGMPGGPPVGAEGMAGLPPPPIGGDAAAAAAAAAPAAGGSEGGGWLSWLTGGEEQKPQETTTTVQTFADEGFVPPPIAPESSFTHK</sequence>
<organism evidence="12 14">
    <name type="scientific">Tetradesmus obliquus</name>
    <name type="common">Green alga</name>
    <name type="synonym">Acutodesmus obliquus</name>
    <dbReference type="NCBI Taxonomy" id="3088"/>
    <lineage>
        <taxon>Eukaryota</taxon>
        <taxon>Viridiplantae</taxon>
        <taxon>Chlorophyta</taxon>
        <taxon>core chlorophytes</taxon>
        <taxon>Chlorophyceae</taxon>
        <taxon>CS clade</taxon>
        <taxon>Sphaeropleales</taxon>
        <taxon>Scenedesmaceae</taxon>
        <taxon>Tetradesmus</taxon>
    </lineage>
</organism>
<dbReference type="GO" id="GO:0005744">
    <property type="term" value="C:TIM23 mitochondrial import inner membrane translocase complex"/>
    <property type="evidence" value="ECO:0007669"/>
    <property type="project" value="TreeGrafter"/>
</dbReference>
<proteinExistence type="inferred from homology"/>
<gene>
    <name evidence="12" type="ORF">BQ4739_LOCUS14315</name>
    <name evidence="13" type="ORF">BQ4739_LOCUS14316</name>
</gene>
<evidence type="ECO:0000313" key="14">
    <source>
        <dbReference type="Proteomes" id="UP000256970"/>
    </source>
</evidence>
<keyword evidence="14" id="KW-1185">Reference proteome</keyword>
<evidence type="ECO:0008006" key="15">
    <source>
        <dbReference type="Google" id="ProtNLM"/>
    </source>
</evidence>
<dbReference type="GO" id="GO:0008320">
    <property type="term" value="F:protein transmembrane transporter activity"/>
    <property type="evidence" value="ECO:0007669"/>
    <property type="project" value="TreeGrafter"/>
</dbReference>
<evidence type="ECO:0000256" key="10">
    <source>
        <dbReference type="ARBA" id="ARBA00023136"/>
    </source>
</evidence>
<keyword evidence="10" id="KW-0472">Membrane</keyword>
<dbReference type="PANTHER" id="PTHR10485:SF0">
    <property type="entry name" value="AT05822P-RELATED"/>
    <property type="match status" value="1"/>
</dbReference>
<evidence type="ECO:0000256" key="11">
    <source>
        <dbReference type="SAM" id="MobiDB-lite"/>
    </source>
</evidence>
<keyword evidence="6" id="KW-0653">Protein transport</keyword>
<keyword evidence="4" id="KW-0812">Transmembrane</keyword>
<evidence type="ECO:0000256" key="9">
    <source>
        <dbReference type="ARBA" id="ARBA00023128"/>
    </source>
</evidence>
<evidence type="ECO:0000256" key="5">
    <source>
        <dbReference type="ARBA" id="ARBA00022792"/>
    </source>
</evidence>
<dbReference type="EMBL" id="FNXT01001205">
    <property type="protein sequence ID" value="SZX74065.1"/>
    <property type="molecule type" value="Genomic_DNA"/>
</dbReference>
<keyword evidence="7" id="KW-1133">Transmembrane helix</keyword>
<comment type="similarity">
    <text evidence="2">Belongs to the Tim17/Tim22/Tim23 family.</text>
</comment>
<evidence type="ECO:0000313" key="12">
    <source>
        <dbReference type="EMBL" id="SZX74064.1"/>
    </source>
</evidence>
<evidence type="ECO:0000256" key="7">
    <source>
        <dbReference type="ARBA" id="ARBA00022989"/>
    </source>
</evidence>
<keyword evidence="3" id="KW-0813">Transport</keyword>
<dbReference type="AlphaFoldDB" id="A0A383WAN6"/>
<evidence type="ECO:0000256" key="6">
    <source>
        <dbReference type="ARBA" id="ARBA00022927"/>
    </source>
</evidence>
<evidence type="ECO:0000256" key="3">
    <source>
        <dbReference type="ARBA" id="ARBA00022448"/>
    </source>
</evidence>
<dbReference type="STRING" id="3088.A0A383WAN6"/>
<evidence type="ECO:0000256" key="2">
    <source>
        <dbReference type="ARBA" id="ARBA00008444"/>
    </source>
</evidence>
<dbReference type="Proteomes" id="UP000256970">
    <property type="component" value="Unassembled WGS sequence"/>
</dbReference>
<evidence type="ECO:0000256" key="8">
    <source>
        <dbReference type="ARBA" id="ARBA00023010"/>
    </source>
</evidence>